<dbReference type="InterPro" id="IPR003439">
    <property type="entry name" value="ABC_transporter-like_ATP-bd"/>
</dbReference>
<dbReference type="GO" id="GO:0140359">
    <property type="term" value="F:ABC-type transporter activity"/>
    <property type="evidence" value="ECO:0007669"/>
    <property type="project" value="InterPro"/>
</dbReference>
<dbReference type="GO" id="GO:0005774">
    <property type="term" value="C:vacuolar membrane"/>
    <property type="evidence" value="ECO:0007669"/>
    <property type="project" value="UniProtKB-SubCell"/>
</dbReference>
<dbReference type="GO" id="GO:0005886">
    <property type="term" value="C:plasma membrane"/>
    <property type="evidence" value="ECO:0007669"/>
    <property type="project" value="UniProtKB-SubCell"/>
</dbReference>
<feature type="transmembrane region" description="Helical" evidence="12">
    <location>
        <begin position="791"/>
        <end position="819"/>
    </location>
</feature>
<dbReference type="SUPFAM" id="SSF52540">
    <property type="entry name" value="P-loop containing nucleoside triphosphate hydrolases"/>
    <property type="match status" value="2"/>
</dbReference>
<dbReference type="FunFam" id="3.40.50.300:FF:002145">
    <property type="entry name" value="ABC transporter (MsbA subfamily)"/>
    <property type="match status" value="1"/>
</dbReference>
<evidence type="ECO:0000256" key="11">
    <source>
        <dbReference type="ARBA" id="ARBA00023180"/>
    </source>
</evidence>
<evidence type="ECO:0000256" key="7">
    <source>
        <dbReference type="ARBA" id="ARBA00022741"/>
    </source>
</evidence>
<evidence type="ECO:0000313" key="15">
    <source>
        <dbReference type="EMBL" id="DAZ95067.1"/>
    </source>
</evidence>
<evidence type="ECO:0000256" key="1">
    <source>
        <dbReference type="ARBA" id="ARBA00004128"/>
    </source>
</evidence>
<evidence type="ECO:0000256" key="12">
    <source>
        <dbReference type="SAM" id="Phobius"/>
    </source>
</evidence>
<evidence type="ECO:0000256" key="2">
    <source>
        <dbReference type="ARBA" id="ARBA00004651"/>
    </source>
</evidence>
<evidence type="ECO:0000313" key="16">
    <source>
        <dbReference type="Proteomes" id="UP001146120"/>
    </source>
</evidence>
<feature type="transmembrane region" description="Helical" evidence="12">
    <location>
        <begin position="710"/>
        <end position="734"/>
    </location>
</feature>
<name>A0AAV2YP72_9STRA</name>
<dbReference type="Pfam" id="PF00664">
    <property type="entry name" value="ABC_membrane"/>
    <property type="match status" value="2"/>
</dbReference>
<dbReference type="PROSITE" id="PS50893">
    <property type="entry name" value="ABC_TRANSPORTER_2"/>
    <property type="match status" value="2"/>
</dbReference>
<keyword evidence="11" id="KW-0325">Glycoprotein</keyword>
<dbReference type="PANTHER" id="PTHR24223:SF443">
    <property type="entry name" value="MULTIDRUG-RESISTANCE LIKE PROTEIN 1, ISOFORM I"/>
    <property type="match status" value="1"/>
</dbReference>
<accession>A0AAV2YP72</accession>
<dbReference type="GO" id="GO:0016887">
    <property type="term" value="F:ATP hydrolysis activity"/>
    <property type="evidence" value="ECO:0007669"/>
    <property type="project" value="InterPro"/>
</dbReference>
<evidence type="ECO:0000256" key="3">
    <source>
        <dbReference type="ARBA" id="ARBA00022448"/>
    </source>
</evidence>
<dbReference type="EMBL" id="DAKRPA010000219">
    <property type="protein sequence ID" value="DAZ95067.1"/>
    <property type="molecule type" value="Genomic_DNA"/>
</dbReference>
<dbReference type="CDD" id="cd03244">
    <property type="entry name" value="ABCC_MRP_domain2"/>
    <property type="match status" value="1"/>
</dbReference>
<proteinExistence type="predicted"/>
<sequence length="1219" mass="135407">MPGTWRLPPDAECVHSAARFRSSYTPSQHLGIAIWLTEWRGALIAAWLGVGAVACSAAVPVLLYTLLTRSMSATDGTGVPLSELMELLVLIYSAVLLGQLMKCHSDARMFAAQTRVVAALRALIFEVSIHRAVRNGFHRPSANVSAIVSMYSSNLFQVAWLIAHFHHLWMALVTLALQLVILNRMLHVSAVVLAASLGAFCAIMMALAMLETKATQRNHKKRGKMLNAVNDAFRGIHAIKLNAWEDKIEAQILARRAKEEARRFTWGIVRVVRHCVSWDAPMLVSIPVFYQLSLQNTQFSPATVFTALVLFHHIKIEAFQLVHACRFFVEGKNGLRKISRYLKMCEVSAKAPIDRQVREGESDDPLLLVAIENAVVTDSIGGKEVLLVDINVQVRRGELVVVHGHAGAGKSTLLQTLLGEVMRVRGRVYVAEHCSIAYCAEEVWLQTLSVRDNILFGSPYHRERYLSVLDACGLLEDLATLPDGEDTQIGPKGINLSGGQKSRIALARACYADADLYILDTTLASVDAVVQSQVFRRCLLELLRHKTIIFATHNPEVISSEFVDRLWKVEGMTVHETNRPADSAWGAGGQSIRARRMAELPPWKRSTSPQPVNDGELILSYPDVQVRGKCPPMKSTKSIVSLKEDPSTMAVDWRALLKMLQDSGGWAAFTMSVCLLAMYGFVGVAMNLWLLYWSEQSPDTIRDRMKWHALVYGGLTSAGVVLSLCSVLCLRHALLKTSNMYFALMTRSLLRTSMAFFYATPVGEILSRYSTDMQVFDSFVLFPLDTFGRTALAIGTALGVSCYFMSWSGLAVALVLLFIAYDTLSMRRLGGTLASHYTRDATNLNLMAEAFDGGSTIRAFGQTQLTRFYVEHHKSLDESHVHGVLLVLSAILVHFGRLPPSVLGLLLHYMLGLHRVLKTLCANMLKMSLHRLAVARVIAYSQLPPEDSDTVDCVPLPNKWPAHGKIEFEHVFFRYAQVKDAPWTLNDVNVVIRGGERVGVVGRTGSGKTSLAMALLRIHTLVQGRILIDGIDVSRIPLAQLRTAIRIIPQNPMLYLCRVREYLDPFNEISDDAMWSVIQKVGLCRSVDSLEHDSACSERPRVASLDTPLYCDGENWSLGERQLLALARAMLRPRRIVILDEAFSSLHQEQDSQLQAVVERAFAGSTIFLITHRIDQVLDLDRVLVFDHGKLIENGPAATLVADPGSAFYEFLETSLLTY</sequence>
<feature type="domain" description="ABC transmembrane type-1" evidence="14">
    <location>
        <begin position="43"/>
        <end position="269"/>
    </location>
</feature>
<dbReference type="Proteomes" id="UP001146120">
    <property type="component" value="Unassembled WGS sequence"/>
</dbReference>
<protein>
    <submittedName>
        <fullName evidence="15">Uncharacterized protein</fullName>
    </submittedName>
</protein>
<feature type="transmembrane region" description="Helical" evidence="12">
    <location>
        <begin position="188"/>
        <end position="210"/>
    </location>
</feature>
<keyword evidence="5 12" id="KW-0812">Transmembrane</keyword>
<dbReference type="SMART" id="SM00382">
    <property type="entry name" value="AAA"/>
    <property type="match status" value="2"/>
</dbReference>
<feature type="domain" description="ABC transmembrane type-1" evidence="14">
    <location>
        <begin position="672"/>
        <end position="864"/>
    </location>
</feature>
<dbReference type="InterPro" id="IPR011527">
    <property type="entry name" value="ABC1_TM_dom"/>
</dbReference>
<evidence type="ECO:0000256" key="10">
    <source>
        <dbReference type="ARBA" id="ARBA00023136"/>
    </source>
</evidence>
<comment type="subcellular location">
    <subcellularLocation>
        <location evidence="2">Cell membrane</location>
        <topology evidence="2">Multi-pass membrane protein</topology>
    </subcellularLocation>
    <subcellularLocation>
        <location evidence="1">Vacuole membrane</location>
        <topology evidence="1">Multi-pass membrane protein</topology>
    </subcellularLocation>
</comment>
<keyword evidence="4" id="KW-1003">Cell membrane</keyword>
<feature type="transmembrane region" description="Helical" evidence="12">
    <location>
        <begin position="42"/>
        <end position="64"/>
    </location>
</feature>
<evidence type="ECO:0000256" key="4">
    <source>
        <dbReference type="ARBA" id="ARBA00022475"/>
    </source>
</evidence>
<dbReference type="PROSITE" id="PS50929">
    <property type="entry name" value="ABC_TM1F"/>
    <property type="match status" value="2"/>
</dbReference>
<feature type="domain" description="ABC transporter" evidence="13">
    <location>
        <begin position="369"/>
        <end position="596"/>
    </location>
</feature>
<feature type="transmembrane region" description="Helical" evidence="12">
    <location>
        <begin position="158"/>
        <end position="182"/>
    </location>
</feature>
<gene>
    <name evidence="15" type="ORF">N0F65_002961</name>
</gene>
<evidence type="ECO:0000256" key="9">
    <source>
        <dbReference type="ARBA" id="ARBA00022989"/>
    </source>
</evidence>
<feature type="transmembrane region" description="Helical" evidence="12">
    <location>
        <begin position="666"/>
        <end position="690"/>
    </location>
</feature>
<keyword evidence="9 12" id="KW-1133">Transmembrane helix</keyword>
<dbReference type="SUPFAM" id="SSF90123">
    <property type="entry name" value="ABC transporter transmembrane region"/>
    <property type="match status" value="2"/>
</dbReference>
<keyword evidence="16" id="KW-1185">Reference proteome</keyword>
<dbReference type="PANTHER" id="PTHR24223">
    <property type="entry name" value="ATP-BINDING CASSETTE SUB-FAMILY C"/>
    <property type="match status" value="1"/>
</dbReference>
<dbReference type="AlphaFoldDB" id="A0AAV2YP72"/>
<organism evidence="15 16">
    <name type="scientific">Lagenidium giganteum</name>
    <dbReference type="NCBI Taxonomy" id="4803"/>
    <lineage>
        <taxon>Eukaryota</taxon>
        <taxon>Sar</taxon>
        <taxon>Stramenopiles</taxon>
        <taxon>Oomycota</taxon>
        <taxon>Peronosporomycetes</taxon>
        <taxon>Pythiales</taxon>
        <taxon>Pythiaceae</taxon>
    </lineage>
</organism>
<dbReference type="GO" id="GO:0005524">
    <property type="term" value="F:ATP binding"/>
    <property type="evidence" value="ECO:0007669"/>
    <property type="project" value="UniProtKB-KW"/>
</dbReference>
<dbReference type="Pfam" id="PF00005">
    <property type="entry name" value="ABC_tran"/>
    <property type="match status" value="2"/>
</dbReference>
<feature type="transmembrane region" description="Helical" evidence="12">
    <location>
        <begin position="84"/>
        <end position="101"/>
    </location>
</feature>
<comment type="caution">
    <text evidence="15">The sequence shown here is derived from an EMBL/GenBank/DDBJ whole genome shotgun (WGS) entry which is preliminary data.</text>
</comment>
<dbReference type="InterPro" id="IPR050173">
    <property type="entry name" value="ABC_transporter_C-like"/>
</dbReference>
<feature type="transmembrane region" description="Helical" evidence="12">
    <location>
        <begin position="755"/>
        <end position="771"/>
    </location>
</feature>
<dbReference type="InterPro" id="IPR036640">
    <property type="entry name" value="ABC1_TM_sf"/>
</dbReference>
<feature type="domain" description="ABC transporter" evidence="13">
    <location>
        <begin position="966"/>
        <end position="1213"/>
    </location>
</feature>
<keyword evidence="10 12" id="KW-0472">Membrane</keyword>
<evidence type="ECO:0000259" key="14">
    <source>
        <dbReference type="PROSITE" id="PS50929"/>
    </source>
</evidence>
<dbReference type="InterPro" id="IPR027417">
    <property type="entry name" value="P-loop_NTPase"/>
</dbReference>
<reference evidence="15" key="2">
    <citation type="journal article" date="2023" name="Microbiol Resour">
        <title>Decontamination and Annotation of the Draft Genome Sequence of the Oomycete Lagenidium giganteum ARSEF 373.</title>
        <authorList>
            <person name="Morgan W.R."/>
            <person name="Tartar A."/>
        </authorList>
    </citation>
    <scope>NUCLEOTIDE SEQUENCE</scope>
    <source>
        <strain evidence="15">ARSEF 373</strain>
    </source>
</reference>
<keyword evidence="6" id="KW-0677">Repeat</keyword>
<evidence type="ECO:0000256" key="6">
    <source>
        <dbReference type="ARBA" id="ARBA00022737"/>
    </source>
</evidence>
<dbReference type="InterPro" id="IPR003593">
    <property type="entry name" value="AAA+_ATPase"/>
</dbReference>
<dbReference type="Gene3D" id="1.20.1560.10">
    <property type="entry name" value="ABC transporter type 1, transmembrane domain"/>
    <property type="match status" value="2"/>
</dbReference>
<dbReference type="CDD" id="cd03250">
    <property type="entry name" value="ABCC_MRP_domain1"/>
    <property type="match status" value="1"/>
</dbReference>
<keyword evidence="3" id="KW-0813">Transport</keyword>
<keyword evidence="7" id="KW-0547">Nucleotide-binding</keyword>
<reference evidence="15" key="1">
    <citation type="submission" date="2022-11" db="EMBL/GenBank/DDBJ databases">
        <authorList>
            <person name="Morgan W.R."/>
            <person name="Tartar A."/>
        </authorList>
    </citation>
    <scope>NUCLEOTIDE SEQUENCE</scope>
    <source>
        <strain evidence="15">ARSEF 373</strain>
    </source>
</reference>
<evidence type="ECO:0000256" key="5">
    <source>
        <dbReference type="ARBA" id="ARBA00022692"/>
    </source>
</evidence>
<keyword evidence="8" id="KW-0067">ATP-binding</keyword>
<dbReference type="Gene3D" id="3.40.50.300">
    <property type="entry name" value="P-loop containing nucleotide triphosphate hydrolases"/>
    <property type="match status" value="2"/>
</dbReference>
<evidence type="ECO:0000259" key="13">
    <source>
        <dbReference type="PROSITE" id="PS50893"/>
    </source>
</evidence>
<evidence type="ECO:0000256" key="8">
    <source>
        <dbReference type="ARBA" id="ARBA00022840"/>
    </source>
</evidence>